<feature type="signal peptide" evidence="2">
    <location>
        <begin position="1"/>
        <end position="21"/>
    </location>
</feature>
<evidence type="ECO:0000313" key="4">
    <source>
        <dbReference type="EMBL" id="RGN37249.1"/>
    </source>
</evidence>
<evidence type="ECO:0000256" key="1">
    <source>
        <dbReference type="SAM" id="MobiDB-lite"/>
    </source>
</evidence>
<proteinExistence type="predicted"/>
<reference evidence="4 5" key="1">
    <citation type="submission" date="2018-08" db="EMBL/GenBank/DDBJ databases">
        <title>A genome reference for cultivated species of the human gut microbiota.</title>
        <authorList>
            <person name="Zou Y."/>
            <person name="Xue W."/>
            <person name="Luo G."/>
        </authorList>
    </citation>
    <scope>NUCLEOTIDE SEQUENCE [LARGE SCALE GENOMIC DNA]</scope>
    <source>
        <strain evidence="4 5">OM05-15BH</strain>
    </source>
</reference>
<feature type="compositionally biased region" description="Basic and acidic residues" evidence="1">
    <location>
        <begin position="315"/>
        <end position="332"/>
    </location>
</feature>
<dbReference type="EMBL" id="QSUL01000004">
    <property type="protein sequence ID" value="RGN37249.1"/>
    <property type="molecule type" value="Genomic_DNA"/>
</dbReference>
<keyword evidence="2" id="KW-0732">Signal</keyword>
<accession>A0A3E5BIG8</accession>
<dbReference type="RefSeq" id="WP_117723760.1">
    <property type="nucleotide sequence ID" value="NZ_CAUGNI010000001.1"/>
</dbReference>
<evidence type="ECO:0000256" key="2">
    <source>
        <dbReference type="SAM" id="SignalP"/>
    </source>
</evidence>
<dbReference type="Proteomes" id="UP000260983">
    <property type="component" value="Unassembled WGS sequence"/>
</dbReference>
<organism evidence="4 5">
    <name type="scientific">Bacteroides oleiciplenus</name>
    <dbReference type="NCBI Taxonomy" id="626931"/>
    <lineage>
        <taxon>Bacteria</taxon>
        <taxon>Pseudomonadati</taxon>
        <taxon>Bacteroidota</taxon>
        <taxon>Bacteroidia</taxon>
        <taxon>Bacteroidales</taxon>
        <taxon>Bacteroidaceae</taxon>
        <taxon>Bacteroides</taxon>
    </lineage>
</organism>
<comment type="caution">
    <text evidence="4">The sequence shown here is derived from an EMBL/GenBank/DDBJ whole genome shotgun (WGS) entry which is preliminary data.</text>
</comment>
<evidence type="ECO:0000313" key="5">
    <source>
        <dbReference type="Proteomes" id="UP000260983"/>
    </source>
</evidence>
<feature type="region of interest" description="Disordered" evidence="1">
    <location>
        <begin position="271"/>
        <end position="332"/>
    </location>
</feature>
<sequence length="332" mass="38594">MKRLHRIQWLNIFLLAFCFTACQVKRPKAVISDAKMENVLYDYHIAKAMGEEVPYTDSYKRVLYIESVFKKHGITQAVFDSSMVWFTRNPEVLTKIYEKVNTKLKAERDGINHLIAIRDNKPKESLPGDSIDVWAWQRIYQLTGMPMDNKITFSLPSDTNFKDRDTLRWNVRFRFHNGAVDSMYAPTMAMQIIYKNDTIISDLQKVYKSGMKTISLFADTLGEIVEIRGSIYYPAAQATHTLLTDRISLMRYHATDTLSFAKNDSIRNDSIQEKKKMDNVEQKEEIKPVEQTEEKIDGNPRRRDVGRPRPVSTEPIKKVEKPGSLQFRKDKP</sequence>
<dbReference type="Pfam" id="PF14129">
    <property type="entry name" value="DUF4296"/>
    <property type="match status" value="1"/>
</dbReference>
<protein>
    <submittedName>
        <fullName evidence="4">DUF4296 domain-containing protein</fullName>
    </submittedName>
</protein>
<feature type="compositionally biased region" description="Basic and acidic residues" evidence="1">
    <location>
        <begin position="271"/>
        <end position="307"/>
    </location>
</feature>
<feature type="chain" id="PRO_5017729791" evidence="2">
    <location>
        <begin position="22"/>
        <end position="332"/>
    </location>
</feature>
<feature type="domain" description="DUF4296" evidence="3">
    <location>
        <begin position="27"/>
        <end position="109"/>
    </location>
</feature>
<name>A0A3E5BIG8_9BACE</name>
<gene>
    <name evidence="4" type="ORF">DXB65_07005</name>
</gene>
<evidence type="ECO:0000259" key="3">
    <source>
        <dbReference type="Pfam" id="PF14129"/>
    </source>
</evidence>
<dbReference type="AlphaFoldDB" id="A0A3E5BIG8"/>
<dbReference type="InterPro" id="IPR025381">
    <property type="entry name" value="DUF4296"/>
</dbReference>